<dbReference type="InterPro" id="IPR011006">
    <property type="entry name" value="CheY-like_superfamily"/>
</dbReference>
<evidence type="ECO:0000313" key="6">
    <source>
        <dbReference type="Proteomes" id="UP000199053"/>
    </source>
</evidence>
<name>A0A1G9FC45_9BACT</name>
<evidence type="ECO:0000256" key="2">
    <source>
        <dbReference type="ARBA" id="ARBA00023012"/>
    </source>
</evidence>
<evidence type="ECO:0000256" key="1">
    <source>
        <dbReference type="ARBA" id="ARBA00022553"/>
    </source>
</evidence>
<gene>
    <name evidence="5" type="ORF">SAMN05660337_1480</name>
</gene>
<feature type="domain" description="Response regulatory" evidence="4">
    <location>
        <begin position="284"/>
        <end position="398"/>
    </location>
</feature>
<dbReference type="Pfam" id="PF00072">
    <property type="entry name" value="Response_reg"/>
    <property type="match status" value="1"/>
</dbReference>
<dbReference type="InterPro" id="IPR027417">
    <property type="entry name" value="P-loop_NTPase"/>
</dbReference>
<dbReference type="InterPro" id="IPR001789">
    <property type="entry name" value="Sig_transdc_resp-reg_receiver"/>
</dbReference>
<dbReference type="STRING" id="246191.SAMN05660337_1480"/>
<dbReference type="Proteomes" id="UP000199053">
    <property type="component" value="Unassembled WGS sequence"/>
</dbReference>
<sequence length="404" mass="44941">MSDILIFSGLFCQAESVVKRLLDDTGCSLVTDSDLVSEAAKLSGMTEKTILKAFSPKASIFNKFSHEKERSVAWLRLALAEKLVKGEALLVSGFVSQLLSQSISHVLKVCIIDDVQKRIEIARNEEGTSEKEAVKLMQHNDEEKTVWVRELTGKKDPWTSTLYDMVIPVGKTGVDESVALIKEQLGNVAVQVTDESKLAAQDFLLAAKVETALVSKGHNVKVSAKAGTVVLAINKKVLLVDRLEKELREIAEPLDGVNSVEVQFGKEFYEADIYRRMDFELPSRVLLVDDEREFVQTLSERLLMRDLGSHVVYDGEAALDLVKDDEPEVMILDLKMPGIDGIEVLRRVKTTRPNIEVIILTGHGSDQDKKVCMELGAFAYLHKPVDIDVLSTTLKEAYAKIREV</sequence>
<dbReference type="RefSeq" id="WP_092159707.1">
    <property type="nucleotide sequence ID" value="NZ_FNGA01000002.1"/>
</dbReference>
<dbReference type="OrthoDB" id="9800029at2"/>
<dbReference type="PANTHER" id="PTHR44591:SF14">
    <property type="entry name" value="PROTEIN PILG"/>
    <property type="match status" value="1"/>
</dbReference>
<dbReference type="SMART" id="SM00448">
    <property type="entry name" value="REC"/>
    <property type="match status" value="1"/>
</dbReference>
<dbReference type="CDD" id="cd17536">
    <property type="entry name" value="REC_YesN-like"/>
    <property type="match status" value="1"/>
</dbReference>
<accession>A0A1G9FC45</accession>
<dbReference type="PANTHER" id="PTHR44591">
    <property type="entry name" value="STRESS RESPONSE REGULATOR PROTEIN 1"/>
    <property type="match status" value="1"/>
</dbReference>
<keyword evidence="5" id="KW-0238">DNA-binding</keyword>
<dbReference type="PROSITE" id="PS50110">
    <property type="entry name" value="RESPONSE_REGULATORY"/>
    <property type="match status" value="1"/>
</dbReference>
<dbReference type="SUPFAM" id="SSF52172">
    <property type="entry name" value="CheY-like"/>
    <property type="match status" value="1"/>
</dbReference>
<keyword evidence="2" id="KW-0902">Two-component regulatory system</keyword>
<reference evidence="6" key="1">
    <citation type="submission" date="2016-10" db="EMBL/GenBank/DDBJ databases">
        <authorList>
            <person name="Varghese N."/>
            <person name="Submissions S."/>
        </authorList>
    </citation>
    <scope>NUCLEOTIDE SEQUENCE [LARGE SCALE GENOMIC DNA]</scope>
    <source>
        <strain evidence="6">DSM 16995</strain>
    </source>
</reference>
<dbReference type="Gene3D" id="3.40.50.2300">
    <property type="match status" value="1"/>
</dbReference>
<dbReference type="GO" id="GO:0003677">
    <property type="term" value="F:DNA binding"/>
    <property type="evidence" value="ECO:0007669"/>
    <property type="project" value="UniProtKB-KW"/>
</dbReference>
<protein>
    <submittedName>
        <fullName evidence="5">Response regulator containing CheY-like receiver, AAA-type ATPase, and DNA-binding domains</fullName>
    </submittedName>
</protein>
<evidence type="ECO:0000256" key="3">
    <source>
        <dbReference type="PROSITE-ProRule" id="PRU00169"/>
    </source>
</evidence>
<dbReference type="EMBL" id="FNGA01000002">
    <property type="protein sequence ID" value="SDK85910.1"/>
    <property type="molecule type" value="Genomic_DNA"/>
</dbReference>
<proteinExistence type="predicted"/>
<feature type="modified residue" description="4-aspartylphosphate" evidence="3">
    <location>
        <position position="333"/>
    </location>
</feature>
<dbReference type="InterPro" id="IPR050595">
    <property type="entry name" value="Bact_response_regulator"/>
</dbReference>
<dbReference type="AlphaFoldDB" id="A0A1G9FC45"/>
<dbReference type="Pfam" id="PF13189">
    <property type="entry name" value="Cytidylate_kin2"/>
    <property type="match status" value="1"/>
</dbReference>
<dbReference type="GO" id="GO:0000160">
    <property type="term" value="P:phosphorelay signal transduction system"/>
    <property type="evidence" value="ECO:0007669"/>
    <property type="project" value="UniProtKB-KW"/>
</dbReference>
<keyword evidence="6" id="KW-1185">Reference proteome</keyword>
<keyword evidence="1 3" id="KW-0597">Phosphoprotein</keyword>
<evidence type="ECO:0000259" key="4">
    <source>
        <dbReference type="PROSITE" id="PS50110"/>
    </source>
</evidence>
<dbReference type="Gene3D" id="3.40.50.300">
    <property type="entry name" value="P-loop containing nucleotide triphosphate hydrolases"/>
    <property type="match status" value="1"/>
</dbReference>
<evidence type="ECO:0000313" key="5">
    <source>
        <dbReference type="EMBL" id="SDK85910.1"/>
    </source>
</evidence>
<organism evidence="5 6">
    <name type="scientific">Maridesulfovibrio ferrireducens</name>
    <dbReference type="NCBI Taxonomy" id="246191"/>
    <lineage>
        <taxon>Bacteria</taxon>
        <taxon>Pseudomonadati</taxon>
        <taxon>Thermodesulfobacteriota</taxon>
        <taxon>Desulfovibrionia</taxon>
        <taxon>Desulfovibrionales</taxon>
        <taxon>Desulfovibrionaceae</taxon>
        <taxon>Maridesulfovibrio</taxon>
    </lineage>
</organism>